<accession>A0A251Q4S0</accession>
<gene>
    <name evidence="1" type="ORF">PRUPE_3G172200</name>
</gene>
<dbReference type="EMBL" id="CM007653">
    <property type="protein sequence ID" value="ONI17655.1"/>
    <property type="molecule type" value="Genomic_DNA"/>
</dbReference>
<dbReference type="AlphaFoldDB" id="A0A251Q4S0"/>
<dbReference type="Proteomes" id="UP000006882">
    <property type="component" value="Chromosome G3"/>
</dbReference>
<evidence type="ECO:0000313" key="1">
    <source>
        <dbReference type="EMBL" id="ONI17655.1"/>
    </source>
</evidence>
<keyword evidence="2" id="KW-1185">Reference proteome</keyword>
<name>A0A251Q4S0_PRUPE</name>
<protein>
    <submittedName>
        <fullName evidence="1">Uncharacterized protein</fullName>
    </submittedName>
</protein>
<dbReference type="Gramene" id="ONI17655">
    <property type="protein sequence ID" value="ONI17655"/>
    <property type="gene ID" value="PRUPE_3G172200"/>
</dbReference>
<reference evidence="1 2" key="1">
    <citation type="journal article" date="2013" name="Nat. Genet.">
        <title>The high-quality draft genome of peach (Prunus persica) identifies unique patterns of genetic diversity, domestication and genome evolution.</title>
        <authorList>
            <consortium name="International Peach Genome Initiative"/>
            <person name="Verde I."/>
            <person name="Abbott A.G."/>
            <person name="Scalabrin S."/>
            <person name="Jung S."/>
            <person name="Shu S."/>
            <person name="Marroni F."/>
            <person name="Zhebentyayeva T."/>
            <person name="Dettori M.T."/>
            <person name="Grimwood J."/>
            <person name="Cattonaro F."/>
            <person name="Zuccolo A."/>
            <person name="Rossini L."/>
            <person name="Jenkins J."/>
            <person name="Vendramin E."/>
            <person name="Meisel L.A."/>
            <person name="Decroocq V."/>
            <person name="Sosinski B."/>
            <person name="Prochnik S."/>
            <person name="Mitros T."/>
            <person name="Policriti A."/>
            <person name="Cipriani G."/>
            <person name="Dondini L."/>
            <person name="Ficklin S."/>
            <person name="Goodstein D.M."/>
            <person name="Xuan P."/>
            <person name="Del Fabbro C."/>
            <person name="Aramini V."/>
            <person name="Copetti D."/>
            <person name="Gonzalez S."/>
            <person name="Horner D.S."/>
            <person name="Falchi R."/>
            <person name="Lucas S."/>
            <person name="Mica E."/>
            <person name="Maldonado J."/>
            <person name="Lazzari B."/>
            <person name="Bielenberg D."/>
            <person name="Pirona R."/>
            <person name="Miculan M."/>
            <person name="Barakat A."/>
            <person name="Testolin R."/>
            <person name="Stella A."/>
            <person name="Tartarini S."/>
            <person name="Tonutti P."/>
            <person name="Arus P."/>
            <person name="Orellana A."/>
            <person name="Wells C."/>
            <person name="Main D."/>
            <person name="Vizzotto G."/>
            <person name="Silva H."/>
            <person name="Salamini F."/>
            <person name="Schmutz J."/>
            <person name="Morgante M."/>
            <person name="Rokhsar D.S."/>
        </authorList>
    </citation>
    <scope>NUCLEOTIDE SEQUENCE [LARGE SCALE GENOMIC DNA]</scope>
    <source>
        <strain evidence="2">cv. Nemared</strain>
    </source>
</reference>
<organism evidence="1 2">
    <name type="scientific">Prunus persica</name>
    <name type="common">Peach</name>
    <name type="synonym">Amygdalus persica</name>
    <dbReference type="NCBI Taxonomy" id="3760"/>
    <lineage>
        <taxon>Eukaryota</taxon>
        <taxon>Viridiplantae</taxon>
        <taxon>Streptophyta</taxon>
        <taxon>Embryophyta</taxon>
        <taxon>Tracheophyta</taxon>
        <taxon>Spermatophyta</taxon>
        <taxon>Magnoliopsida</taxon>
        <taxon>eudicotyledons</taxon>
        <taxon>Gunneridae</taxon>
        <taxon>Pentapetalae</taxon>
        <taxon>rosids</taxon>
        <taxon>fabids</taxon>
        <taxon>Rosales</taxon>
        <taxon>Rosaceae</taxon>
        <taxon>Amygdaloideae</taxon>
        <taxon>Amygdaleae</taxon>
        <taxon>Prunus</taxon>
    </lineage>
</organism>
<proteinExistence type="predicted"/>
<sequence length="65" mass="7311">MIAATPTQSLCHGSSSLSWRHISLESCLQSSRGSSDACFMDFEWFKFHTGVSSQFCTSLLEYVKR</sequence>
<evidence type="ECO:0000313" key="2">
    <source>
        <dbReference type="Proteomes" id="UP000006882"/>
    </source>
</evidence>